<dbReference type="PRINTS" id="PR00723">
    <property type="entry name" value="SUBTILISIN"/>
</dbReference>
<dbReference type="PROSITE" id="PS51892">
    <property type="entry name" value="SUBTILASE"/>
    <property type="match status" value="1"/>
</dbReference>
<dbReference type="PROSITE" id="PS00136">
    <property type="entry name" value="SUBTILASE_ASP"/>
    <property type="match status" value="1"/>
</dbReference>
<dbReference type="Pfam" id="PF00082">
    <property type="entry name" value="Peptidase_S8"/>
    <property type="match status" value="1"/>
</dbReference>
<feature type="chain" id="PRO_5015656175" description="Fibronectin type-III domain-containing protein" evidence="9">
    <location>
        <begin position="27"/>
        <end position="853"/>
    </location>
</feature>
<dbReference type="AlphaFoldDB" id="A0A2T4USB4"/>
<dbReference type="FunFam" id="3.40.50.200:FF:000014">
    <property type="entry name" value="Proteinase K"/>
    <property type="match status" value="1"/>
</dbReference>
<dbReference type="InterPro" id="IPR015500">
    <property type="entry name" value="Peptidase_S8_subtilisin-rel"/>
</dbReference>
<evidence type="ECO:0000256" key="6">
    <source>
        <dbReference type="ARBA" id="ARBA00023326"/>
    </source>
</evidence>
<dbReference type="PANTHER" id="PTHR43806:SF11">
    <property type="entry name" value="CEREVISIN-RELATED"/>
    <property type="match status" value="1"/>
</dbReference>
<dbReference type="RefSeq" id="WP_107574103.1">
    <property type="nucleotide sequence ID" value="NZ_PZPL01000001.1"/>
</dbReference>
<comment type="caution">
    <text evidence="11">The sequence shown here is derived from an EMBL/GenBank/DDBJ whole genome shotgun (WGS) entry which is preliminary data.</text>
</comment>
<evidence type="ECO:0000313" key="12">
    <source>
        <dbReference type="Proteomes" id="UP000241085"/>
    </source>
</evidence>
<gene>
    <name evidence="11" type="ORF">C1I63_05685</name>
</gene>
<dbReference type="PANTHER" id="PTHR43806">
    <property type="entry name" value="PEPTIDASE S8"/>
    <property type="match status" value="1"/>
</dbReference>
<dbReference type="GO" id="GO:0004252">
    <property type="term" value="F:serine-type endopeptidase activity"/>
    <property type="evidence" value="ECO:0007669"/>
    <property type="project" value="UniProtKB-UniRule"/>
</dbReference>
<keyword evidence="5" id="KW-0326">Glycosidase</keyword>
<comment type="similarity">
    <text evidence="1 7 8">Belongs to the peptidase S8 family.</text>
</comment>
<evidence type="ECO:0000256" key="1">
    <source>
        <dbReference type="ARBA" id="ARBA00011073"/>
    </source>
</evidence>
<keyword evidence="3 7" id="KW-0378">Hydrolase</keyword>
<protein>
    <recommendedName>
        <fullName evidence="10">Fibronectin type-III domain-containing protein</fullName>
    </recommendedName>
</protein>
<dbReference type="InterPro" id="IPR037045">
    <property type="entry name" value="S8pro/Inhibitor_I9_sf"/>
</dbReference>
<feature type="signal peptide" evidence="9">
    <location>
        <begin position="1"/>
        <end position="26"/>
    </location>
</feature>
<dbReference type="InterPro" id="IPR023827">
    <property type="entry name" value="Peptidase_S8_Asp-AS"/>
</dbReference>
<keyword evidence="9" id="KW-0732">Signal</keyword>
<evidence type="ECO:0000256" key="2">
    <source>
        <dbReference type="ARBA" id="ARBA00022670"/>
    </source>
</evidence>
<feature type="active site" description="Charge relay system" evidence="7">
    <location>
        <position position="330"/>
    </location>
</feature>
<evidence type="ECO:0000259" key="10">
    <source>
        <dbReference type="PROSITE" id="PS50853"/>
    </source>
</evidence>
<dbReference type="InterPro" id="IPR023828">
    <property type="entry name" value="Peptidase_S8_Ser-AS"/>
</dbReference>
<evidence type="ECO:0000256" key="9">
    <source>
        <dbReference type="SAM" id="SignalP"/>
    </source>
</evidence>
<dbReference type="InterPro" id="IPR010259">
    <property type="entry name" value="S8pro/Inhibitor_I9"/>
</dbReference>
<dbReference type="Pfam" id="PF05922">
    <property type="entry name" value="Inhibitor_I9"/>
    <property type="match status" value="1"/>
</dbReference>
<dbReference type="PROSITE" id="PS00138">
    <property type="entry name" value="SUBTILASE_SER"/>
    <property type="match status" value="1"/>
</dbReference>
<dbReference type="PROSITE" id="PS00137">
    <property type="entry name" value="SUBTILASE_HIS"/>
    <property type="match status" value="1"/>
</dbReference>
<dbReference type="InterPro" id="IPR036116">
    <property type="entry name" value="FN3_sf"/>
</dbReference>
<dbReference type="Gene3D" id="3.40.50.200">
    <property type="entry name" value="Peptidase S8/S53 domain"/>
    <property type="match status" value="1"/>
</dbReference>
<keyword evidence="12" id="KW-1185">Reference proteome</keyword>
<dbReference type="Proteomes" id="UP000241085">
    <property type="component" value="Unassembled WGS sequence"/>
</dbReference>
<reference evidence="11 12" key="1">
    <citation type="submission" date="2018-03" db="EMBL/GenBank/DDBJ databases">
        <title>Bacteriophage NCPPB3778 and a type I-E CRISPR drive the evolution of the US Biological Select Agent, Rathayibacter toxicus.</title>
        <authorList>
            <person name="Davis E.W.II."/>
            <person name="Tabima J.F."/>
            <person name="Weisberg A.J."/>
            <person name="Dantas Lopes L."/>
            <person name="Wiseman M.S."/>
            <person name="Wiseman M.S."/>
            <person name="Pupko T."/>
            <person name="Belcher M.S."/>
            <person name="Sechler A.J."/>
            <person name="Tancos M.A."/>
            <person name="Schroeder B.K."/>
            <person name="Murray T.D."/>
            <person name="Luster D.G."/>
            <person name="Schneider W.L."/>
            <person name="Rogers E."/>
            <person name="Andreote F.D."/>
            <person name="Grunwald N.J."/>
            <person name="Putnam M.L."/>
            <person name="Chang J.H."/>
        </authorList>
    </citation>
    <scope>NUCLEOTIDE SEQUENCE [LARGE SCALE GENOMIC DNA]</scope>
    <source>
        <strain evidence="11 12">DSM 15933</strain>
    </source>
</reference>
<dbReference type="InterPro" id="IPR003961">
    <property type="entry name" value="FN3_dom"/>
</dbReference>
<dbReference type="EMBL" id="PZPL01000001">
    <property type="protein sequence ID" value="PTL72391.1"/>
    <property type="molecule type" value="Genomic_DNA"/>
</dbReference>
<dbReference type="CDD" id="cd00063">
    <property type="entry name" value="FN3"/>
    <property type="match status" value="2"/>
</dbReference>
<dbReference type="SUPFAM" id="SSF49265">
    <property type="entry name" value="Fibronectin type III"/>
    <property type="match status" value="1"/>
</dbReference>
<keyword evidence="2 7" id="KW-0645">Protease</keyword>
<feature type="active site" description="Charge relay system" evidence="7">
    <location>
        <position position="144"/>
    </location>
</feature>
<dbReference type="InterPro" id="IPR034193">
    <property type="entry name" value="PCSK9_ProteinaseK-like"/>
</dbReference>
<sequence length="853" mass="84583">MTRRRTVLSWSAIVTALALIPGGAPAASATQSATESVSLGRYIVRTTGVAAAGSAAAALPLDRILHRYSRALNGFAAELTGTEVAALRRLPSVVDVTADGETRASAEQSDPAWGLDRLDQRATTGDGVYRYSTTGAGVTAYVLDTGVQASHDEFGGRVSGGYDVVEDDADALSDCNGHGTHVAGTIGGATYGVAKDVAIVPVRVWNCSGQGTWSDMIAAIDFVIGTRTGPSVINISGGGGAYAPVDEAVERAVSSGIPVIVSAGNSTADACAASPARTPNALTVGATEPDDSPAYYSNHGPCLDVWAPGSSVLSAAPWSDSATAVLSGTSMAAPHVTGVVGRLLQAEPAATPARLAALVTSSATSAVQDTNGSTSRLLYAEGASTPPTPTAVRAMAGAADRTATLTWAPPASDGGSAITGYRVSRTGTDAAGNGPWSTVVPATARSQRFSDLVAGSSYELSVRAINALGAGAIGSAAVTVPRVTVQGAPTGVSASPNDTARSAVLSWSPPLADGGSPVTGYRVARDGTDASGAGAWSTVLPATARSQTFTNLRAETGYTLTVQAVTAIGTGSASSATVRLAPTARLTSVPPTITGTARVGSTLTATPGAWGPAPVTYAYQWRADGSPLSGATAATYRPSSATLGTVITVTVTGTKTGYAAASRTSAATAAVASGTLTTATPTVTGTARVGSVLTAVPGAWGPAPVSFTYQWKAGGTVLSGATGATYTPSSATVGKTISVTVTGAKPGFTTAVRSSSATAAVVAGTLVAPTPTVSGTAKVGSLLTANPGAWGPAPVTVSYQWRTNGTAISGAVSSTYRPTTATAGTRITVAVTGRKTGYTTATRTSAATVAVVR</sequence>
<dbReference type="InterPro" id="IPR000209">
    <property type="entry name" value="Peptidase_S8/S53_dom"/>
</dbReference>
<dbReference type="SUPFAM" id="SSF52743">
    <property type="entry name" value="Subtilisin-like"/>
    <property type="match status" value="1"/>
</dbReference>
<dbReference type="SMART" id="SM00060">
    <property type="entry name" value="FN3"/>
    <property type="match status" value="2"/>
</dbReference>
<feature type="domain" description="Fibronectin type-III" evidence="10">
    <location>
        <begin position="488"/>
        <end position="584"/>
    </location>
</feature>
<keyword evidence="4 7" id="KW-0720">Serine protease</keyword>
<keyword evidence="6" id="KW-0119">Carbohydrate metabolism</keyword>
<dbReference type="GO" id="GO:0016798">
    <property type="term" value="F:hydrolase activity, acting on glycosyl bonds"/>
    <property type="evidence" value="ECO:0007669"/>
    <property type="project" value="UniProtKB-KW"/>
</dbReference>
<name>A0A2T4USB4_9MICO</name>
<feature type="domain" description="Fibronectin type-III" evidence="10">
    <location>
        <begin position="386"/>
        <end position="487"/>
    </location>
</feature>
<dbReference type="InterPro" id="IPR050131">
    <property type="entry name" value="Peptidase_S8_subtilisin-like"/>
</dbReference>
<dbReference type="Gene3D" id="2.60.40.10">
    <property type="entry name" value="Immunoglobulins"/>
    <property type="match status" value="2"/>
</dbReference>
<dbReference type="InterPro" id="IPR006311">
    <property type="entry name" value="TAT_signal"/>
</dbReference>
<evidence type="ECO:0000256" key="5">
    <source>
        <dbReference type="ARBA" id="ARBA00023295"/>
    </source>
</evidence>
<accession>A0A2T4USB4</accession>
<dbReference type="InterPro" id="IPR022398">
    <property type="entry name" value="Peptidase_S8_His-AS"/>
</dbReference>
<evidence type="ECO:0000256" key="7">
    <source>
        <dbReference type="PROSITE-ProRule" id="PRU01240"/>
    </source>
</evidence>
<dbReference type="GO" id="GO:0005615">
    <property type="term" value="C:extracellular space"/>
    <property type="evidence" value="ECO:0007669"/>
    <property type="project" value="TreeGrafter"/>
</dbReference>
<evidence type="ECO:0000256" key="8">
    <source>
        <dbReference type="RuleBase" id="RU003355"/>
    </source>
</evidence>
<dbReference type="InterPro" id="IPR013783">
    <property type="entry name" value="Ig-like_fold"/>
</dbReference>
<proteinExistence type="inferred from homology"/>
<dbReference type="Gene3D" id="3.30.70.80">
    <property type="entry name" value="Peptidase S8 propeptide/proteinase inhibitor I9"/>
    <property type="match status" value="1"/>
</dbReference>
<dbReference type="GO" id="GO:0000272">
    <property type="term" value="P:polysaccharide catabolic process"/>
    <property type="evidence" value="ECO:0007669"/>
    <property type="project" value="UniProtKB-KW"/>
</dbReference>
<evidence type="ECO:0000256" key="3">
    <source>
        <dbReference type="ARBA" id="ARBA00022801"/>
    </source>
</evidence>
<dbReference type="GO" id="GO:0006508">
    <property type="term" value="P:proteolysis"/>
    <property type="evidence" value="ECO:0007669"/>
    <property type="project" value="UniProtKB-KW"/>
</dbReference>
<dbReference type="InterPro" id="IPR036852">
    <property type="entry name" value="Peptidase_S8/S53_dom_sf"/>
</dbReference>
<dbReference type="PROSITE" id="PS51318">
    <property type="entry name" value="TAT"/>
    <property type="match status" value="1"/>
</dbReference>
<dbReference type="Pfam" id="PF00041">
    <property type="entry name" value="fn3"/>
    <property type="match status" value="2"/>
</dbReference>
<evidence type="ECO:0000313" key="11">
    <source>
        <dbReference type="EMBL" id="PTL72391.1"/>
    </source>
</evidence>
<evidence type="ECO:0000256" key="4">
    <source>
        <dbReference type="ARBA" id="ARBA00022825"/>
    </source>
</evidence>
<keyword evidence="6" id="KW-0624">Polysaccharide degradation</keyword>
<dbReference type="Gene3D" id="2.60.40.2700">
    <property type="match status" value="3"/>
</dbReference>
<dbReference type="CDD" id="cd04077">
    <property type="entry name" value="Peptidases_S8_PCSK9_ProteinaseK_like"/>
    <property type="match status" value="1"/>
</dbReference>
<dbReference type="PROSITE" id="PS50853">
    <property type="entry name" value="FN3"/>
    <property type="match status" value="2"/>
</dbReference>
<feature type="active site" description="Charge relay system" evidence="7">
    <location>
        <position position="178"/>
    </location>
</feature>
<organism evidence="11 12">
    <name type="scientific">Rathayibacter caricis DSM 15933</name>
    <dbReference type="NCBI Taxonomy" id="1328867"/>
    <lineage>
        <taxon>Bacteria</taxon>
        <taxon>Bacillati</taxon>
        <taxon>Actinomycetota</taxon>
        <taxon>Actinomycetes</taxon>
        <taxon>Micrococcales</taxon>
        <taxon>Microbacteriaceae</taxon>
        <taxon>Rathayibacter</taxon>
    </lineage>
</organism>